<comment type="caution">
    <text evidence="2">The sequence shown here is derived from an EMBL/GenBank/DDBJ whole genome shotgun (WGS) entry which is preliminary data.</text>
</comment>
<name>A0AAE0D297_COLKA</name>
<dbReference type="Proteomes" id="UP001281614">
    <property type="component" value="Unassembled WGS sequence"/>
</dbReference>
<organism evidence="2 3">
    <name type="scientific">Colletotrichum kahawae</name>
    <name type="common">Coffee berry disease fungus</name>
    <dbReference type="NCBI Taxonomy" id="34407"/>
    <lineage>
        <taxon>Eukaryota</taxon>
        <taxon>Fungi</taxon>
        <taxon>Dikarya</taxon>
        <taxon>Ascomycota</taxon>
        <taxon>Pezizomycotina</taxon>
        <taxon>Sordariomycetes</taxon>
        <taxon>Hypocreomycetidae</taxon>
        <taxon>Glomerellales</taxon>
        <taxon>Glomerellaceae</taxon>
        <taxon>Colletotrichum</taxon>
        <taxon>Colletotrichum gloeosporioides species complex</taxon>
    </lineage>
</organism>
<feature type="region of interest" description="Disordered" evidence="1">
    <location>
        <begin position="217"/>
        <end position="249"/>
    </location>
</feature>
<protein>
    <submittedName>
        <fullName evidence="2">Uncharacterized protein</fullName>
    </submittedName>
</protein>
<evidence type="ECO:0000256" key="1">
    <source>
        <dbReference type="SAM" id="MobiDB-lite"/>
    </source>
</evidence>
<reference evidence="2" key="1">
    <citation type="submission" date="2023-02" db="EMBL/GenBank/DDBJ databases">
        <title>Colletotrichum kahawae CIFC_Que2 genome sequencing and assembly.</title>
        <authorList>
            <person name="Baroncelli R."/>
        </authorList>
    </citation>
    <scope>NUCLEOTIDE SEQUENCE</scope>
    <source>
        <strain evidence="2">CIFC_Que2</strain>
    </source>
</reference>
<feature type="compositionally biased region" description="Basic and acidic residues" evidence="1">
    <location>
        <begin position="78"/>
        <end position="91"/>
    </location>
</feature>
<feature type="region of interest" description="Disordered" evidence="1">
    <location>
        <begin position="50"/>
        <end position="97"/>
    </location>
</feature>
<feature type="compositionally biased region" description="Basic and acidic residues" evidence="1">
    <location>
        <begin position="52"/>
        <end position="63"/>
    </location>
</feature>
<accession>A0AAE0D297</accession>
<evidence type="ECO:0000313" key="2">
    <source>
        <dbReference type="EMBL" id="KAK2741261.1"/>
    </source>
</evidence>
<keyword evidence="3" id="KW-1185">Reference proteome</keyword>
<feature type="region of interest" description="Disordered" evidence="1">
    <location>
        <begin position="1"/>
        <end position="26"/>
    </location>
</feature>
<gene>
    <name evidence="2" type="ORF">CKAH01_18530</name>
</gene>
<sequence length="249" mass="27898">MARSHLETINARYRSAANSGTLKPRGVFNAKDNQFIKEIKGFYKKLKKRVKAHSDKVDGRESPVGDSPDEQDQISEGTADKEDETVIRDGFIDPSPTRYDYQRQRAREYFNDLMARGSPDAQSIIGVARDMLQPGSERPAPPPSQSTLNFDPVRMVETLRHLHLPNSVRLVDEMISSKCPAAAAQHTRSGAPNKTIAPANSRPAIFGFSWQSQFLEMDSLPGEPSQMVNVPNHHAEGQPEQQQRRGHRK</sequence>
<evidence type="ECO:0000313" key="3">
    <source>
        <dbReference type="Proteomes" id="UP001281614"/>
    </source>
</evidence>
<dbReference type="EMBL" id="VYYT01000339">
    <property type="protein sequence ID" value="KAK2741261.1"/>
    <property type="molecule type" value="Genomic_DNA"/>
</dbReference>
<proteinExistence type="predicted"/>
<dbReference type="AlphaFoldDB" id="A0AAE0D297"/>